<evidence type="ECO:0000313" key="2">
    <source>
        <dbReference type="EMBL" id="OAQ94445.1"/>
    </source>
</evidence>
<evidence type="ECO:0000313" key="3">
    <source>
        <dbReference type="Proteomes" id="UP000078340"/>
    </source>
</evidence>
<dbReference type="Proteomes" id="UP000078240">
    <property type="component" value="Unassembled WGS sequence"/>
</dbReference>
<dbReference type="EMBL" id="LSBI01000001">
    <property type="protein sequence ID" value="OAQ94445.1"/>
    <property type="molecule type" value="Genomic_DNA"/>
</dbReference>
<name>A0A179HVB5_PURLI</name>
<protein>
    <submittedName>
        <fullName evidence="2">Uncharacterized protein</fullName>
    </submittedName>
</protein>
<evidence type="ECO:0000313" key="1">
    <source>
        <dbReference type="EMBL" id="OAQ86482.1"/>
    </source>
</evidence>
<comment type="caution">
    <text evidence="2">The sequence shown here is derived from an EMBL/GenBank/DDBJ whole genome shotgun (WGS) entry which is preliminary data.</text>
</comment>
<gene>
    <name evidence="1" type="ORF">VFPBJ_00522</name>
    <name evidence="2" type="ORF">VFPFJ_00554</name>
</gene>
<proteinExistence type="predicted"/>
<accession>A0A179HVB5</accession>
<dbReference type="AlphaFoldDB" id="A0A179HVB5"/>
<organism evidence="2 3">
    <name type="scientific">Purpureocillium lilacinum</name>
    <name type="common">Paecilomyces lilacinus</name>
    <dbReference type="NCBI Taxonomy" id="33203"/>
    <lineage>
        <taxon>Eukaryota</taxon>
        <taxon>Fungi</taxon>
        <taxon>Dikarya</taxon>
        <taxon>Ascomycota</taxon>
        <taxon>Pezizomycotina</taxon>
        <taxon>Sordariomycetes</taxon>
        <taxon>Hypocreomycetidae</taxon>
        <taxon>Hypocreales</taxon>
        <taxon>Ophiocordycipitaceae</taxon>
        <taxon>Purpureocillium</taxon>
    </lineage>
</organism>
<dbReference type="Proteomes" id="UP000078340">
    <property type="component" value="Unassembled WGS sequence"/>
</dbReference>
<reference evidence="2 3" key="1">
    <citation type="submission" date="2016-02" db="EMBL/GenBank/DDBJ databases">
        <title>Biosynthesis of antibiotic leucinostatins and their inhibition on Phytophthora in bio-control Purpureocillium lilacinum.</title>
        <authorList>
            <person name="Wang G."/>
            <person name="Liu Z."/>
            <person name="Lin R."/>
            <person name="Li E."/>
            <person name="Mao Z."/>
            <person name="Ling J."/>
            <person name="Yin W."/>
            <person name="Xie B."/>
        </authorList>
    </citation>
    <scope>NUCLEOTIDE SEQUENCE [LARGE SCALE GENOMIC DNA]</scope>
    <source>
        <strain evidence="1">PLBJ-1</strain>
        <strain evidence="2">PLFJ-1</strain>
    </source>
</reference>
<sequence>MLNDQQMPPPPGTKDQHQLLFSNQLRRVRQGNTIATLPSTGRNDEVSTRPFILVRSTLNPQVWVYYGRQFGIWQSVWVCFLRVMYMYKYDPLWETWSRLLPGLPRWLNN</sequence>
<dbReference type="EMBL" id="LSBH01000001">
    <property type="protein sequence ID" value="OAQ86482.1"/>
    <property type="molecule type" value="Genomic_DNA"/>
</dbReference>